<feature type="domain" description="HPt" evidence="1">
    <location>
        <begin position="28"/>
        <end position="105"/>
    </location>
</feature>
<dbReference type="InterPro" id="IPR036641">
    <property type="entry name" value="HPT_dom_sf"/>
</dbReference>
<evidence type="ECO:0000313" key="3">
    <source>
        <dbReference type="Proteomes" id="UP000661435"/>
    </source>
</evidence>
<evidence type="ECO:0000313" key="2">
    <source>
        <dbReference type="EMBL" id="MBC5734809.1"/>
    </source>
</evidence>
<evidence type="ECO:0000259" key="1">
    <source>
        <dbReference type="Pfam" id="PF01627"/>
    </source>
</evidence>
<dbReference type="Gene3D" id="1.20.120.160">
    <property type="entry name" value="HPT domain"/>
    <property type="match status" value="1"/>
</dbReference>
<dbReference type="EMBL" id="JACOPP010000026">
    <property type="protein sequence ID" value="MBC5734809.1"/>
    <property type="molecule type" value="Genomic_DNA"/>
</dbReference>
<dbReference type="Proteomes" id="UP000661435">
    <property type="component" value="Unassembled WGS sequence"/>
</dbReference>
<proteinExistence type="predicted"/>
<dbReference type="GO" id="GO:0000160">
    <property type="term" value="P:phosphorelay signal transduction system"/>
    <property type="evidence" value="ECO:0007669"/>
    <property type="project" value="InterPro"/>
</dbReference>
<name>A0A8J6MB95_9FIRM</name>
<protein>
    <submittedName>
        <fullName evidence="2">Hpt domain-containing protein</fullName>
    </submittedName>
</protein>
<dbReference type="InterPro" id="IPR008207">
    <property type="entry name" value="Sig_transdc_His_kin_Hpt_dom"/>
</dbReference>
<dbReference type="AlphaFoldDB" id="A0A8J6MB95"/>
<keyword evidence="3" id="KW-1185">Reference proteome</keyword>
<dbReference type="Pfam" id="PF01627">
    <property type="entry name" value="Hpt"/>
    <property type="match status" value="1"/>
</dbReference>
<gene>
    <name evidence="2" type="ORF">H8S57_13905</name>
</gene>
<comment type="caution">
    <text evidence="2">The sequence shown here is derived from an EMBL/GenBank/DDBJ whole genome shotgun (WGS) entry which is preliminary data.</text>
</comment>
<organism evidence="2 3">
    <name type="scientific">Lawsonibacter hominis</name>
    <dbReference type="NCBI Taxonomy" id="2763053"/>
    <lineage>
        <taxon>Bacteria</taxon>
        <taxon>Bacillati</taxon>
        <taxon>Bacillota</taxon>
        <taxon>Clostridia</taxon>
        <taxon>Eubacteriales</taxon>
        <taxon>Oscillospiraceae</taxon>
        <taxon>Lawsonibacter</taxon>
    </lineage>
</organism>
<dbReference type="SUPFAM" id="SSF47226">
    <property type="entry name" value="Histidine-containing phosphotransfer domain, HPT domain"/>
    <property type="match status" value="1"/>
</dbReference>
<accession>A0A8J6MB95</accession>
<reference evidence="2" key="1">
    <citation type="submission" date="2020-08" db="EMBL/GenBank/DDBJ databases">
        <title>Genome public.</title>
        <authorList>
            <person name="Liu C."/>
            <person name="Sun Q."/>
        </authorList>
    </citation>
    <scope>NUCLEOTIDE SEQUENCE</scope>
    <source>
        <strain evidence="2">NSJ-51</strain>
    </source>
</reference>
<dbReference type="RefSeq" id="WP_186908637.1">
    <property type="nucleotide sequence ID" value="NZ_JACOPP010000026.1"/>
</dbReference>
<sequence length="118" mass="12776">MEQNRWDALQNAGIDLPDALRRMAGNTELLEKFLMRFPEDDNFGILGRALDGADWDTALIAVHTLKGISGNLGMGRLCQCCCRMVEQLRAGDTAGARASYNELAGVYRALCGALKGGV</sequence>